<protein>
    <submittedName>
        <fullName evidence="2">Uncharacterized protein</fullName>
    </submittedName>
</protein>
<dbReference type="EMBL" id="VSRR010000881">
    <property type="protein sequence ID" value="MPC20530.1"/>
    <property type="molecule type" value="Genomic_DNA"/>
</dbReference>
<evidence type="ECO:0000313" key="2">
    <source>
        <dbReference type="EMBL" id="MPC20530.1"/>
    </source>
</evidence>
<sequence length="77" mass="8993">MLHKQNYSHYKFLDMSPWKKYEHNVEHQTCCPVQLMRFGLTCVLCSLVMVVVPLITNTCDGRRQLCGTQSSHELHAR</sequence>
<reference evidence="2 3" key="1">
    <citation type="submission" date="2019-05" db="EMBL/GenBank/DDBJ databases">
        <title>Another draft genome of Portunus trituberculatus and its Hox gene families provides insights of decapod evolution.</title>
        <authorList>
            <person name="Jeong J.-H."/>
            <person name="Song I."/>
            <person name="Kim S."/>
            <person name="Choi T."/>
            <person name="Kim D."/>
            <person name="Ryu S."/>
            <person name="Kim W."/>
        </authorList>
    </citation>
    <scope>NUCLEOTIDE SEQUENCE [LARGE SCALE GENOMIC DNA]</scope>
    <source>
        <tissue evidence="2">Muscle</tissue>
    </source>
</reference>
<proteinExistence type="predicted"/>
<accession>A0A5B7DGR4</accession>
<feature type="transmembrane region" description="Helical" evidence="1">
    <location>
        <begin position="35"/>
        <end position="55"/>
    </location>
</feature>
<keyword evidence="1" id="KW-0812">Transmembrane</keyword>
<dbReference type="Proteomes" id="UP000324222">
    <property type="component" value="Unassembled WGS sequence"/>
</dbReference>
<keyword evidence="1" id="KW-0472">Membrane</keyword>
<evidence type="ECO:0000256" key="1">
    <source>
        <dbReference type="SAM" id="Phobius"/>
    </source>
</evidence>
<gene>
    <name evidence="2" type="ORF">E2C01_013478</name>
</gene>
<organism evidence="2 3">
    <name type="scientific">Portunus trituberculatus</name>
    <name type="common">Swimming crab</name>
    <name type="synonym">Neptunus trituberculatus</name>
    <dbReference type="NCBI Taxonomy" id="210409"/>
    <lineage>
        <taxon>Eukaryota</taxon>
        <taxon>Metazoa</taxon>
        <taxon>Ecdysozoa</taxon>
        <taxon>Arthropoda</taxon>
        <taxon>Crustacea</taxon>
        <taxon>Multicrustacea</taxon>
        <taxon>Malacostraca</taxon>
        <taxon>Eumalacostraca</taxon>
        <taxon>Eucarida</taxon>
        <taxon>Decapoda</taxon>
        <taxon>Pleocyemata</taxon>
        <taxon>Brachyura</taxon>
        <taxon>Eubrachyura</taxon>
        <taxon>Portunoidea</taxon>
        <taxon>Portunidae</taxon>
        <taxon>Portuninae</taxon>
        <taxon>Portunus</taxon>
    </lineage>
</organism>
<keyword evidence="3" id="KW-1185">Reference proteome</keyword>
<comment type="caution">
    <text evidence="2">The sequence shown here is derived from an EMBL/GenBank/DDBJ whole genome shotgun (WGS) entry which is preliminary data.</text>
</comment>
<name>A0A5B7DGR4_PORTR</name>
<dbReference type="AlphaFoldDB" id="A0A5B7DGR4"/>
<evidence type="ECO:0000313" key="3">
    <source>
        <dbReference type="Proteomes" id="UP000324222"/>
    </source>
</evidence>
<keyword evidence="1" id="KW-1133">Transmembrane helix</keyword>